<dbReference type="EMBL" id="CAWUHD010000013">
    <property type="protein sequence ID" value="CAK7214233.1"/>
    <property type="molecule type" value="Genomic_DNA"/>
</dbReference>
<evidence type="ECO:0000256" key="1">
    <source>
        <dbReference type="SAM" id="MobiDB-lite"/>
    </source>
</evidence>
<comment type="caution">
    <text evidence="2">The sequence shown here is derived from an EMBL/GenBank/DDBJ whole genome shotgun (WGS) entry which is preliminary data.</text>
</comment>
<feature type="compositionally biased region" description="Acidic residues" evidence="1">
    <location>
        <begin position="198"/>
        <end position="212"/>
    </location>
</feature>
<evidence type="ECO:0000313" key="2">
    <source>
        <dbReference type="EMBL" id="CAK7214233.1"/>
    </source>
</evidence>
<dbReference type="Proteomes" id="UP001642482">
    <property type="component" value="Unassembled WGS sequence"/>
</dbReference>
<feature type="compositionally biased region" description="Polar residues" evidence="1">
    <location>
        <begin position="729"/>
        <end position="743"/>
    </location>
</feature>
<protein>
    <recommendedName>
        <fullName evidence="4">Proteophosphoglycan ppg4</fullName>
    </recommendedName>
</protein>
<evidence type="ECO:0008006" key="4">
    <source>
        <dbReference type="Google" id="ProtNLM"/>
    </source>
</evidence>
<evidence type="ECO:0000313" key="3">
    <source>
        <dbReference type="Proteomes" id="UP001642482"/>
    </source>
</evidence>
<feature type="compositionally biased region" description="Low complexity" evidence="1">
    <location>
        <begin position="678"/>
        <end position="690"/>
    </location>
</feature>
<organism evidence="2 3">
    <name type="scientific">Sporothrix eucalyptigena</name>
    <dbReference type="NCBI Taxonomy" id="1812306"/>
    <lineage>
        <taxon>Eukaryota</taxon>
        <taxon>Fungi</taxon>
        <taxon>Dikarya</taxon>
        <taxon>Ascomycota</taxon>
        <taxon>Pezizomycotina</taxon>
        <taxon>Sordariomycetes</taxon>
        <taxon>Sordariomycetidae</taxon>
        <taxon>Ophiostomatales</taxon>
        <taxon>Ophiostomataceae</taxon>
        <taxon>Sporothrix</taxon>
    </lineage>
</organism>
<feature type="compositionally biased region" description="Basic residues" evidence="1">
    <location>
        <begin position="365"/>
        <end position="380"/>
    </location>
</feature>
<feature type="compositionally biased region" description="Basic and acidic residues" evidence="1">
    <location>
        <begin position="384"/>
        <end position="398"/>
    </location>
</feature>
<feature type="compositionally biased region" description="Low complexity" evidence="1">
    <location>
        <begin position="581"/>
        <end position="600"/>
    </location>
</feature>
<gene>
    <name evidence="2" type="ORF">SEUCBS140593_002113</name>
</gene>
<accession>A0ABP0B3Q6</accession>
<feature type="compositionally biased region" description="Low complexity" evidence="1">
    <location>
        <begin position="531"/>
        <end position="567"/>
    </location>
</feature>
<feature type="compositionally biased region" description="Basic and acidic residues" evidence="1">
    <location>
        <begin position="336"/>
        <end position="350"/>
    </location>
</feature>
<feature type="compositionally biased region" description="Low complexity" evidence="1">
    <location>
        <begin position="17"/>
        <end position="40"/>
    </location>
</feature>
<feature type="region of interest" description="Disordered" evidence="1">
    <location>
        <begin position="1"/>
        <end position="778"/>
    </location>
</feature>
<feature type="compositionally biased region" description="Low complexity" evidence="1">
    <location>
        <begin position="303"/>
        <end position="320"/>
    </location>
</feature>
<keyword evidence="3" id="KW-1185">Reference proteome</keyword>
<feature type="compositionally biased region" description="Polar residues" evidence="1">
    <location>
        <begin position="50"/>
        <end position="62"/>
    </location>
</feature>
<name>A0ABP0B3Q6_9PEZI</name>
<feature type="compositionally biased region" description="Polar residues" evidence="1">
    <location>
        <begin position="619"/>
        <end position="640"/>
    </location>
</feature>
<reference evidence="2 3" key="1">
    <citation type="submission" date="2024-01" db="EMBL/GenBank/DDBJ databases">
        <authorList>
            <person name="Allen C."/>
            <person name="Tagirdzhanova G."/>
        </authorList>
    </citation>
    <scope>NUCLEOTIDE SEQUENCE [LARGE SCALE GENOMIC DNA]</scope>
</reference>
<sequence>MADPPLASNNPFRRKSTVPIASTTSASSAAGASALAVDTSSLPPNHPIAKSSTFPQSPSDASPATHRPFATDSGAPGATGSLDDTYDFDYEDRAGRPQLNTVDAFREQLQALPKSSEAPPSTTFLKPKPVKKVRVQSPPPSSPSSVDSVDADFEARFPSNVSGEGAGASGGAPPSIDYAARGGLLDDRPVRNYADYSSESEDSASDDDDDDNIGNAQDRPGGAPSMTATSFLSIAQQQSSAPAPPNPFQKTLGDLEPEQKSLGEVPLEPAAAAPAGKGTMDVDAFRRLLLTGQGPTPAPARQGASAAADAGSITDASSTSKHSVFEAALAAQETPRTSHEISENDDDRSGLIHGAPPTAPAPRQTLRKKPPPPSSRHGKLIKAQPKEKEAKSFKHAAGDDESSAQPSPPASSDVNKPLPPPPARRTTDDDDTLDSIFDREAAGKLPDGDIDDGHDTDLRIVSTPETAVASPPPPALAPSSQPKKPTPAPPPRRQAHNRTESRSNPSDRPAPQPLLSGDGSSDARDRSPVGSPRSSFDSTASRSRSSSLIKAAATGSATSPPATNTNVPAPPPPRRAHHAPRPSMTSFAAPASSSSPSGIPDSDRLPGAGGSGVHLPGSGTASAPNLLTPHSASNSGSSTPVPIPGRLAKPAPPPARNTSVRHKEGRPGALAVAATENSSSSGRPSSVVSVDAISRRVGGSQMAPPPPPPTRQRGSSRGSMDAPAHLASPSATALSTPRQVSSESVRRPGSAANTSQSLAPADESDEPAEPAENSGMADHILADLDALRREVDALRGQFKAE</sequence>
<proteinExistence type="predicted"/>